<accession>A0A8A1LG63</accession>
<proteinExistence type="predicted"/>
<evidence type="ECO:0000313" key="2">
    <source>
        <dbReference type="Proteomes" id="UP000663419"/>
    </source>
</evidence>
<organism evidence="1 2">
    <name type="scientific">Ajellomyces capsulatus (strain H88)</name>
    <name type="common">Darling's disease fungus</name>
    <name type="synonym">Histoplasma capsulatum</name>
    <dbReference type="NCBI Taxonomy" id="544711"/>
    <lineage>
        <taxon>Eukaryota</taxon>
        <taxon>Fungi</taxon>
        <taxon>Dikarya</taxon>
        <taxon>Ascomycota</taxon>
        <taxon>Pezizomycotina</taxon>
        <taxon>Eurotiomycetes</taxon>
        <taxon>Eurotiomycetidae</taxon>
        <taxon>Onygenales</taxon>
        <taxon>Ajellomycetaceae</taxon>
        <taxon>Histoplasma</taxon>
    </lineage>
</organism>
<dbReference type="Proteomes" id="UP000663419">
    <property type="component" value="Chromosome 2"/>
</dbReference>
<name>A0A8A1LG63_AJEC8</name>
<evidence type="ECO:0000313" key="1">
    <source>
        <dbReference type="EMBL" id="QSS52871.1"/>
    </source>
</evidence>
<dbReference type="AlphaFoldDB" id="A0A8A1LG63"/>
<dbReference type="VEuPathDB" id="FungiDB:I7I53_08628"/>
<protein>
    <submittedName>
        <fullName evidence="1">Uncharacterized protein</fullName>
    </submittedName>
</protein>
<gene>
    <name evidence="1" type="ORF">I7I53_08628</name>
</gene>
<sequence length="119" mass="13234">MHLWSCVMYTVREISISLSFKGPVRILQGLECPPAISNPCFGGYALDSKKRLNSVRNSTIKLSYIQGLHQLASQLANLLFPRARKPQASAIEGSIMKHRKGRNEIKVMNGLGILQVIID</sequence>
<dbReference type="EMBL" id="CP069103">
    <property type="protein sequence ID" value="QSS52871.1"/>
    <property type="molecule type" value="Genomic_DNA"/>
</dbReference>
<reference evidence="1" key="1">
    <citation type="submission" date="2021-01" db="EMBL/GenBank/DDBJ databases">
        <title>Chromosome-level genome assembly of a human fungal pathogen reveals clustering of transcriptionally co-regulated genes.</title>
        <authorList>
            <person name="Voorhies M."/>
            <person name="Cohen S."/>
            <person name="Shea T.P."/>
            <person name="Petrus S."/>
            <person name="Munoz J.F."/>
            <person name="Poplawski S."/>
            <person name="Goldman W.E."/>
            <person name="Michael T."/>
            <person name="Cuomo C.A."/>
            <person name="Sil A."/>
            <person name="Beyhan S."/>
        </authorList>
    </citation>
    <scope>NUCLEOTIDE SEQUENCE</scope>
    <source>
        <strain evidence="1">H88</strain>
    </source>
</reference>